<keyword evidence="2" id="KW-1185">Reference proteome</keyword>
<evidence type="ECO:0000313" key="1">
    <source>
        <dbReference type="EMBL" id="GAX27684.1"/>
    </source>
</evidence>
<dbReference type="EMBL" id="BDSP01000259">
    <property type="protein sequence ID" value="GAX27684.1"/>
    <property type="molecule type" value="Genomic_DNA"/>
</dbReference>
<reference evidence="1 2" key="1">
    <citation type="journal article" date="2015" name="Plant Cell">
        <title>Oil accumulation by the oleaginous diatom Fistulifera solaris as revealed by the genome and transcriptome.</title>
        <authorList>
            <person name="Tanaka T."/>
            <person name="Maeda Y."/>
            <person name="Veluchamy A."/>
            <person name="Tanaka M."/>
            <person name="Abida H."/>
            <person name="Marechal E."/>
            <person name="Bowler C."/>
            <person name="Muto M."/>
            <person name="Sunaga Y."/>
            <person name="Tanaka M."/>
            <person name="Yoshino T."/>
            <person name="Taniguchi T."/>
            <person name="Fukuda Y."/>
            <person name="Nemoto M."/>
            <person name="Matsumoto M."/>
            <person name="Wong P.S."/>
            <person name="Aburatani S."/>
            <person name="Fujibuchi W."/>
        </authorList>
    </citation>
    <scope>NUCLEOTIDE SEQUENCE [LARGE SCALE GENOMIC DNA]</scope>
    <source>
        <strain evidence="1 2">JPCC DA0580</strain>
    </source>
</reference>
<evidence type="ECO:0000313" key="2">
    <source>
        <dbReference type="Proteomes" id="UP000198406"/>
    </source>
</evidence>
<comment type="caution">
    <text evidence="1">The sequence shown here is derived from an EMBL/GenBank/DDBJ whole genome shotgun (WGS) entry which is preliminary data.</text>
</comment>
<accession>A0A1Z5KMZ5</accession>
<dbReference type="OrthoDB" id="42081at2759"/>
<proteinExistence type="predicted"/>
<gene>
    <name evidence="1" type="ORF">FisN_13Hh221</name>
</gene>
<dbReference type="Proteomes" id="UP000198406">
    <property type="component" value="Unassembled WGS sequence"/>
</dbReference>
<name>A0A1Z5KMZ5_FISSO</name>
<dbReference type="InParanoid" id="A0A1Z5KMZ5"/>
<protein>
    <submittedName>
        <fullName evidence="1">Uncharacterized protein</fullName>
    </submittedName>
</protein>
<sequence>MWALSDHLSRFTIQVPVKAEKVDGVETTTLQKFTLWRSLSREVVELSGYPLSFLVERQMELQNESELQKKFPKLIRTSKKILPYLDDYEFTTSGGLSGAVYGVQGLAEGTRIETAPLDNLRETLPKGFVQTECLVLYELGSPRSQPDDALIGKGLLSTAEAVQDLKSGEMEKVGPIDRELVQLGALTGMLLVGASAFETLSHHLTVNVFWV</sequence>
<dbReference type="AlphaFoldDB" id="A0A1Z5KMZ5"/>
<organism evidence="1 2">
    <name type="scientific">Fistulifera solaris</name>
    <name type="common">Oleaginous diatom</name>
    <dbReference type="NCBI Taxonomy" id="1519565"/>
    <lineage>
        <taxon>Eukaryota</taxon>
        <taxon>Sar</taxon>
        <taxon>Stramenopiles</taxon>
        <taxon>Ochrophyta</taxon>
        <taxon>Bacillariophyta</taxon>
        <taxon>Bacillariophyceae</taxon>
        <taxon>Bacillariophycidae</taxon>
        <taxon>Naviculales</taxon>
        <taxon>Naviculaceae</taxon>
        <taxon>Fistulifera</taxon>
    </lineage>
</organism>